<keyword evidence="1" id="KW-0472">Membrane</keyword>
<dbReference type="AlphaFoldDB" id="A0A238KQE4"/>
<evidence type="ECO:0000313" key="2">
    <source>
        <dbReference type="EMBL" id="SMX44887.1"/>
    </source>
</evidence>
<protein>
    <recommendedName>
        <fullName evidence="4">Rod shape-determining protein MreD</fullName>
    </recommendedName>
</protein>
<gene>
    <name evidence="2" type="ORF">OCA8868_03249</name>
</gene>
<dbReference type="EMBL" id="FXYD01000006">
    <property type="protein sequence ID" value="SMX44887.1"/>
    <property type="molecule type" value="Genomic_DNA"/>
</dbReference>
<keyword evidence="1" id="KW-0812">Transmembrane</keyword>
<evidence type="ECO:0008006" key="4">
    <source>
        <dbReference type="Google" id="ProtNLM"/>
    </source>
</evidence>
<evidence type="ECO:0000313" key="3">
    <source>
        <dbReference type="Proteomes" id="UP000203464"/>
    </source>
</evidence>
<keyword evidence="1" id="KW-1133">Transmembrane helix</keyword>
<sequence>MADNALSRRRWAGRVTFAVLSLFIIFAHLIPLETVPPSLGGSSLLPIEQRGATQAAEVEIEVFHDPVRWIAPHFLLLLAVTWVTRRPSFAPVWVIAAVFLLADFLFQRPPGLWAALMVILTEILRSRSRSMRTLPFWLEWATVAVGIVTISVIYWVTLSVVLVPQGALGLALIQLTLTLLAYPLIVFVSYALFGVSRPAPGETDELGHRI</sequence>
<evidence type="ECO:0000256" key="1">
    <source>
        <dbReference type="SAM" id="Phobius"/>
    </source>
</evidence>
<name>A0A238KQE4_9RHOB</name>
<feature type="transmembrane region" description="Helical" evidence="1">
    <location>
        <begin position="168"/>
        <end position="193"/>
    </location>
</feature>
<accession>A0A238KQE4</accession>
<dbReference type="RefSeq" id="WP_093997582.1">
    <property type="nucleotide sequence ID" value="NZ_FXYD01000006.1"/>
</dbReference>
<feature type="transmembrane region" description="Helical" evidence="1">
    <location>
        <begin position="90"/>
        <end position="106"/>
    </location>
</feature>
<feature type="transmembrane region" description="Helical" evidence="1">
    <location>
        <begin position="12"/>
        <end position="30"/>
    </location>
</feature>
<proteinExistence type="predicted"/>
<keyword evidence="3" id="KW-1185">Reference proteome</keyword>
<dbReference type="OrthoDB" id="7629477at2"/>
<reference evidence="3" key="1">
    <citation type="submission" date="2017-05" db="EMBL/GenBank/DDBJ databases">
        <authorList>
            <person name="Rodrigo-Torres L."/>
            <person name="Arahal R. D."/>
            <person name="Lucena T."/>
        </authorList>
    </citation>
    <scope>NUCLEOTIDE SEQUENCE [LARGE SCALE GENOMIC DNA]</scope>
    <source>
        <strain evidence="3">CECT 8868</strain>
    </source>
</reference>
<dbReference type="Proteomes" id="UP000203464">
    <property type="component" value="Unassembled WGS sequence"/>
</dbReference>
<feature type="transmembrane region" description="Helical" evidence="1">
    <location>
        <begin position="140"/>
        <end position="162"/>
    </location>
</feature>
<organism evidence="2 3">
    <name type="scientific">Octadecabacter ascidiaceicola</name>
    <dbReference type="NCBI Taxonomy" id="1655543"/>
    <lineage>
        <taxon>Bacteria</taxon>
        <taxon>Pseudomonadati</taxon>
        <taxon>Pseudomonadota</taxon>
        <taxon>Alphaproteobacteria</taxon>
        <taxon>Rhodobacterales</taxon>
        <taxon>Roseobacteraceae</taxon>
        <taxon>Octadecabacter</taxon>
    </lineage>
</organism>